<keyword evidence="2" id="KW-0723">Serine/threonine-protein kinase</keyword>
<dbReference type="SUPFAM" id="SSF56112">
    <property type="entry name" value="Protein kinase-like (PK-like)"/>
    <property type="match status" value="1"/>
</dbReference>
<evidence type="ECO:0000313" key="13">
    <source>
        <dbReference type="WBParaSite" id="MhA1_Contig288.frz3.gene13"/>
    </source>
</evidence>
<dbReference type="InterPro" id="IPR017441">
    <property type="entry name" value="Protein_kinase_ATP_BS"/>
</dbReference>
<feature type="compositionally biased region" description="Low complexity" evidence="10">
    <location>
        <begin position="440"/>
        <end position="449"/>
    </location>
</feature>
<dbReference type="PANTHER" id="PTHR24419">
    <property type="entry name" value="INTERLEUKIN-1 RECEPTOR-ASSOCIATED KINASE"/>
    <property type="match status" value="1"/>
</dbReference>
<dbReference type="PROSITE" id="PS00107">
    <property type="entry name" value="PROTEIN_KINASE_ATP"/>
    <property type="match status" value="1"/>
</dbReference>
<feature type="compositionally biased region" description="Polar residues" evidence="10">
    <location>
        <begin position="727"/>
        <end position="739"/>
    </location>
</feature>
<dbReference type="Gene3D" id="1.10.510.10">
    <property type="entry name" value="Transferase(Phosphotransferase) domain 1"/>
    <property type="match status" value="1"/>
</dbReference>
<feature type="region of interest" description="Disordered" evidence="10">
    <location>
        <begin position="347"/>
        <end position="386"/>
    </location>
</feature>
<dbReference type="WBParaSite" id="MhA1_Contig288.frz3.gene13">
    <property type="protein sequence ID" value="MhA1_Contig288.frz3.gene13"/>
    <property type="gene ID" value="MhA1_Contig288.frz3.gene13"/>
</dbReference>
<proteinExistence type="predicted"/>
<feature type="compositionally biased region" description="Polar residues" evidence="10">
    <location>
        <begin position="347"/>
        <end position="358"/>
    </location>
</feature>
<dbReference type="SMART" id="SM01331">
    <property type="entry name" value="DUF3635"/>
    <property type="match status" value="1"/>
</dbReference>
<feature type="compositionally biased region" description="Low complexity" evidence="10">
    <location>
        <begin position="692"/>
        <end position="701"/>
    </location>
</feature>
<feature type="compositionally biased region" description="Polar residues" evidence="10">
    <location>
        <begin position="709"/>
        <end position="720"/>
    </location>
</feature>
<dbReference type="InterPro" id="IPR011009">
    <property type="entry name" value="Kinase-like_dom_sf"/>
</dbReference>
<feature type="compositionally biased region" description="Basic and acidic residues" evidence="10">
    <location>
        <begin position="231"/>
        <end position="240"/>
    </location>
</feature>
<dbReference type="PANTHER" id="PTHR24419:SF18">
    <property type="entry name" value="SERINE_THREONINE-PROTEIN KINASE HASPIN"/>
    <property type="match status" value="1"/>
</dbReference>
<feature type="compositionally biased region" description="Polar residues" evidence="10">
    <location>
        <begin position="465"/>
        <end position="477"/>
    </location>
</feature>
<accession>A0A1I8BL74</accession>
<keyword evidence="6 9" id="KW-0067">ATP-binding</keyword>
<dbReference type="Proteomes" id="UP000095281">
    <property type="component" value="Unplaced"/>
</dbReference>
<dbReference type="Gene3D" id="3.30.200.20">
    <property type="entry name" value="Phosphorylase Kinase, domain 1"/>
    <property type="match status" value="1"/>
</dbReference>
<feature type="compositionally biased region" description="Polar residues" evidence="10">
    <location>
        <begin position="422"/>
        <end position="431"/>
    </location>
</feature>
<dbReference type="EC" id="2.7.11.1" evidence="1"/>
<evidence type="ECO:0000256" key="2">
    <source>
        <dbReference type="ARBA" id="ARBA00022527"/>
    </source>
</evidence>
<comment type="catalytic activity">
    <reaction evidence="7">
        <text>L-threonyl-[protein] + ATP = O-phospho-L-threonyl-[protein] + ADP + H(+)</text>
        <dbReference type="Rhea" id="RHEA:46608"/>
        <dbReference type="Rhea" id="RHEA-COMP:11060"/>
        <dbReference type="Rhea" id="RHEA-COMP:11605"/>
        <dbReference type="ChEBI" id="CHEBI:15378"/>
        <dbReference type="ChEBI" id="CHEBI:30013"/>
        <dbReference type="ChEBI" id="CHEBI:30616"/>
        <dbReference type="ChEBI" id="CHEBI:61977"/>
        <dbReference type="ChEBI" id="CHEBI:456216"/>
        <dbReference type="EC" id="2.7.11.1"/>
    </reaction>
</comment>
<evidence type="ECO:0000256" key="4">
    <source>
        <dbReference type="ARBA" id="ARBA00022741"/>
    </source>
</evidence>
<feature type="region of interest" description="Disordered" evidence="10">
    <location>
        <begin position="675"/>
        <end position="749"/>
    </location>
</feature>
<dbReference type="InterPro" id="IPR000719">
    <property type="entry name" value="Prot_kinase_dom"/>
</dbReference>
<evidence type="ECO:0000256" key="10">
    <source>
        <dbReference type="SAM" id="MobiDB-lite"/>
    </source>
</evidence>
<evidence type="ECO:0000259" key="11">
    <source>
        <dbReference type="PROSITE" id="PS50011"/>
    </source>
</evidence>
<dbReference type="SMART" id="SM00220">
    <property type="entry name" value="S_TKc"/>
    <property type="match status" value="1"/>
</dbReference>
<feature type="domain" description="Protein kinase" evidence="11">
    <location>
        <begin position="815"/>
        <end position="1143"/>
    </location>
</feature>
<name>A0A1I8BL74_MELHA</name>
<dbReference type="GO" id="GO:0000278">
    <property type="term" value="P:mitotic cell cycle"/>
    <property type="evidence" value="ECO:0007669"/>
    <property type="project" value="TreeGrafter"/>
</dbReference>
<reference evidence="13" key="1">
    <citation type="submission" date="2016-11" db="UniProtKB">
        <authorList>
            <consortium name="WormBaseParasite"/>
        </authorList>
    </citation>
    <scope>IDENTIFICATION</scope>
</reference>
<evidence type="ECO:0000256" key="9">
    <source>
        <dbReference type="PROSITE-ProRule" id="PRU10141"/>
    </source>
</evidence>
<dbReference type="AlphaFoldDB" id="A0A1I8BL74"/>
<keyword evidence="4 9" id="KW-0547">Nucleotide-binding</keyword>
<organism evidence="12 13">
    <name type="scientific">Meloidogyne hapla</name>
    <name type="common">Root-knot nematode worm</name>
    <dbReference type="NCBI Taxonomy" id="6305"/>
    <lineage>
        <taxon>Eukaryota</taxon>
        <taxon>Metazoa</taxon>
        <taxon>Ecdysozoa</taxon>
        <taxon>Nematoda</taxon>
        <taxon>Chromadorea</taxon>
        <taxon>Rhabditida</taxon>
        <taxon>Tylenchina</taxon>
        <taxon>Tylenchomorpha</taxon>
        <taxon>Tylenchoidea</taxon>
        <taxon>Meloidogynidae</taxon>
        <taxon>Meloidogyninae</taxon>
        <taxon>Meloidogyne</taxon>
    </lineage>
</organism>
<evidence type="ECO:0000256" key="5">
    <source>
        <dbReference type="ARBA" id="ARBA00022777"/>
    </source>
</evidence>
<keyword evidence="12" id="KW-1185">Reference proteome</keyword>
<dbReference type="GO" id="GO:0072354">
    <property type="term" value="F:histone H3T3 kinase activity"/>
    <property type="evidence" value="ECO:0007669"/>
    <property type="project" value="TreeGrafter"/>
</dbReference>
<evidence type="ECO:0000256" key="6">
    <source>
        <dbReference type="ARBA" id="ARBA00022840"/>
    </source>
</evidence>
<dbReference type="GO" id="GO:0005737">
    <property type="term" value="C:cytoplasm"/>
    <property type="evidence" value="ECO:0007669"/>
    <property type="project" value="TreeGrafter"/>
</dbReference>
<evidence type="ECO:0000256" key="7">
    <source>
        <dbReference type="ARBA" id="ARBA00047899"/>
    </source>
</evidence>
<sequence>MENQQLKRRVTRFSKRPVGRKAGFLFDGEEIGYDDIRIKRAFAYNLNLSNEFVIETPKQLERSSSSFATDRTKKQPKLTKKKTNQKKKKKNTMAEDEAVEKELKRLNGEFDEVDDFQLLTEEAPRDFYVIKKRRRRSQQQQINDLLVPESSLFFSKQNSTQFSQPPQNSSLNLSEEIVPESPILNSTISTSSQQRPEQTTVHSTKSPSLAPESLSDEIVPESPAASYSQQKLEETTKETTIHSNTPLPPPKILSLNVSEEIVPESPLFSSKQNLIQSSSNNTLLQSQNSSEGIVLESLILNSNIFTSSTQQEETPFHSSNIQLAPPPENLSEEIVLGSSLFSSKQNSAQFSSNKTSLPPTKKSPIASSSQQRLEETTKETNVPQHQSLSLNLLEENVSESPILNSTQQLFSTQLQASTAKSFSLNVSQQKSPTKEKSSSRQKSSTKLSSIPIPFSPEVSPILETPNEQITPSSTALSPFQRRPKISSLNLSPINLEDDEEENISPINLEDDEEENISPINLEDDEEKNISPINLEDEENISNLIQSPASTAKSFSLQQKSSSLSFQNLSPKNLEDEEENIQLENTLNKNISEKSPSLDEITLKTIPEVFDLNSTSFSSLATAQSFSPLQNSNYLINQKCPKISSFNLSLKNLEEEEEENISHLVQLQASTAKNFSLNVPKQKSPIKEKSSSRQKSSNKLSSVTIPFSPEASQLQQTILETSSRRSNESIQQRSLSTAKSLSPVISDEEEDIQIENTPPSYNEEENLNKNDFTIFSTPRVAPISPSRRPKEFHNILDYCDNNYILTWDEFFTVTNFKCLKKLGEGDYGEVFEVSSSERNYALKVIPITPENSVENIYSEVLITHSVSKLNVGESFTSPSFIPLVRSNVVEGSYPETLLTVWDNYKKANEGKSGVAENERPNLDDHNIYVLLIMENGGTDLEAFLTGEVQESQRFSIFYQVAISLAIAEERCEFEHRDLHYGNILISKCTSRDKKEEKEISFLYNDETIKIRSHGAHVSIIDFTNSRMTDNSGESAYIKLKDVFESHGDYQFDIYRMMKKENGDDWVSFNRKTNNFWLHYLSRKLFDGKKYNNEEVDVFSSSERSALFSVFNRLVKGTKKKKAFERIIDLLKSEEFKKIFDKHIF</sequence>
<feature type="compositionally biased region" description="Basic residues" evidence="10">
    <location>
        <begin position="74"/>
        <end position="91"/>
    </location>
</feature>
<dbReference type="InterPro" id="IPR024604">
    <property type="entry name" value="GSG2_C"/>
</dbReference>
<evidence type="ECO:0000256" key="1">
    <source>
        <dbReference type="ARBA" id="ARBA00012513"/>
    </source>
</evidence>
<feature type="compositionally biased region" description="Polar residues" evidence="10">
    <location>
        <begin position="187"/>
        <end position="207"/>
    </location>
</feature>
<dbReference type="GO" id="GO:0005524">
    <property type="term" value="F:ATP binding"/>
    <property type="evidence" value="ECO:0007669"/>
    <property type="project" value="UniProtKB-UniRule"/>
</dbReference>
<protein>
    <recommendedName>
        <fullName evidence="1">non-specific serine/threonine protein kinase</fullName>
        <ecNumber evidence="1">2.7.11.1</ecNumber>
    </recommendedName>
</protein>
<comment type="catalytic activity">
    <reaction evidence="8">
        <text>L-seryl-[protein] + ATP = O-phospho-L-seryl-[protein] + ADP + H(+)</text>
        <dbReference type="Rhea" id="RHEA:17989"/>
        <dbReference type="Rhea" id="RHEA-COMP:9863"/>
        <dbReference type="Rhea" id="RHEA-COMP:11604"/>
        <dbReference type="ChEBI" id="CHEBI:15378"/>
        <dbReference type="ChEBI" id="CHEBI:29999"/>
        <dbReference type="ChEBI" id="CHEBI:30616"/>
        <dbReference type="ChEBI" id="CHEBI:83421"/>
        <dbReference type="ChEBI" id="CHEBI:456216"/>
        <dbReference type="EC" id="2.7.11.1"/>
    </reaction>
</comment>
<feature type="binding site" evidence="9">
    <location>
        <position position="842"/>
    </location>
    <ligand>
        <name>ATP</name>
        <dbReference type="ChEBI" id="CHEBI:30616"/>
    </ligand>
</feature>
<dbReference type="PROSITE" id="PS50011">
    <property type="entry name" value="PROTEIN_KINASE_DOM"/>
    <property type="match status" value="1"/>
</dbReference>
<dbReference type="Pfam" id="PF12330">
    <property type="entry name" value="Haspin_kinase"/>
    <property type="match status" value="1"/>
</dbReference>
<keyword evidence="5" id="KW-0418">Kinase</keyword>
<dbReference type="GO" id="GO:0005634">
    <property type="term" value="C:nucleus"/>
    <property type="evidence" value="ECO:0007669"/>
    <property type="project" value="TreeGrafter"/>
</dbReference>
<evidence type="ECO:0000256" key="3">
    <source>
        <dbReference type="ARBA" id="ARBA00022679"/>
    </source>
</evidence>
<dbReference type="GO" id="GO:0035556">
    <property type="term" value="P:intracellular signal transduction"/>
    <property type="evidence" value="ECO:0007669"/>
    <property type="project" value="TreeGrafter"/>
</dbReference>
<feature type="region of interest" description="Disordered" evidence="10">
    <location>
        <begin position="422"/>
        <end position="480"/>
    </location>
</feature>
<feature type="region of interest" description="Disordered" evidence="10">
    <location>
        <begin position="63"/>
        <end position="97"/>
    </location>
</feature>
<evidence type="ECO:0000313" key="12">
    <source>
        <dbReference type="Proteomes" id="UP000095281"/>
    </source>
</evidence>
<evidence type="ECO:0000256" key="8">
    <source>
        <dbReference type="ARBA" id="ARBA00048679"/>
    </source>
</evidence>
<keyword evidence="3" id="KW-0808">Transferase</keyword>
<feature type="region of interest" description="Disordered" evidence="10">
    <location>
        <begin position="187"/>
        <end position="252"/>
    </location>
</feature>